<dbReference type="Proteomes" id="UP000006591">
    <property type="component" value="Chromosome 10"/>
</dbReference>
<dbReference type="AlphaFoldDB" id="A0A0E0IP34"/>
<proteinExistence type="predicted"/>
<name>A0A0E0IP34_ORYNI</name>
<accession>A0A0E0IP34</accession>
<keyword evidence="2" id="KW-1185">Reference proteome</keyword>
<reference evidence="1" key="2">
    <citation type="submission" date="2018-04" db="EMBL/GenBank/DDBJ databases">
        <title>OnivRS2 (Oryza nivara Reference Sequence Version 2).</title>
        <authorList>
            <person name="Zhang J."/>
            <person name="Kudrna D."/>
            <person name="Lee S."/>
            <person name="Talag J."/>
            <person name="Rajasekar S."/>
            <person name="Welchert J."/>
            <person name="Hsing Y.-I."/>
            <person name="Wing R.A."/>
        </authorList>
    </citation>
    <scope>NUCLEOTIDE SEQUENCE [LARGE SCALE GENOMIC DNA]</scope>
</reference>
<dbReference type="Gramene" id="ONIVA10G01110.1">
    <property type="protein sequence ID" value="ONIVA10G01110.1"/>
    <property type="gene ID" value="ONIVA10G01110"/>
</dbReference>
<dbReference type="HOGENOM" id="CLU_2324319_0_0_1"/>
<organism evidence="1">
    <name type="scientific">Oryza nivara</name>
    <name type="common">Indian wild rice</name>
    <name type="synonym">Oryza sativa f. spontanea</name>
    <dbReference type="NCBI Taxonomy" id="4536"/>
    <lineage>
        <taxon>Eukaryota</taxon>
        <taxon>Viridiplantae</taxon>
        <taxon>Streptophyta</taxon>
        <taxon>Embryophyta</taxon>
        <taxon>Tracheophyta</taxon>
        <taxon>Spermatophyta</taxon>
        <taxon>Magnoliopsida</taxon>
        <taxon>Liliopsida</taxon>
        <taxon>Poales</taxon>
        <taxon>Poaceae</taxon>
        <taxon>BOP clade</taxon>
        <taxon>Oryzoideae</taxon>
        <taxon>Oryzeae</taxon>
        <taxon>Oryzinae</taxon>
        <taxon>Oryza</taxon>
    </lineage>
</organism>
<sequence>MAGGSQSVVARARWEATSNQVQSSKEGTVNLVPLCEKKIVGKHISGTIANLNRLKIAAKLDKAVAMRKDDEVKQMVIALVAIGRNSSGTEEHASTGLVG</sequence>
<reference evidence="1" key="1">
    <citation type="submission" date="2015-04" db="UniProtKB">
        <authorList>
            <consortium name="EnsemblPlants"/>
        </authorList>
    </citation>
    <scope>IDENTIFICATION</scope>
    <source>
        <strain evidence="1">SL10</strain>
    </source>
</reference>
<protein>
    <submittedName>
        <fullName evidence="1">Uncharacterized protein</fullName>
    </submittedName>
</protein>
<evidence type="ECO:0000313" key="2">
    <source>
        <dbReference type="Proteomes" id="UP000006591"/>
    </source>
</evidence>
<dbReference type="EnsemblPlants" id="ONIVA10G01110.1">
    <property type="protein sequence ID" value="ONIVA10G01110.1"/>
    <property type="gene ID" value="ONIVA10G01110"/>
</dbReference>
<evidence type="ECO:0000313" key="1">
    <source>
        <dbReference type="EnsemblPlants" id="ONIVA10G01110.1"/>
    </source>
</evidence>